<dbReference type="AlphaFoldDB" id="A0A8J5IPQ6"/>
<gene>
    <name evidence="1" type="ORF">JG688_00005417</name>
</gene>
<name>A0A8J5IPQ6_9STRA</name>
<sequence length="58" mass="6585">MKVEEGHLAGENITFVATKRERRRKRLLPKSLRSIVKALACGRRRRNAIATGSGPRDR</sequence>
<evidence type="ECO:0000313" key="2">
    <source>
        <dbReference type="Proteomes" id="UP000709295"/>
    </source>
</evidence>
<dbReference type="Proteomes" id="UP000709295">
    <property type="component" value="Unassembled WGS sequence"/>
</dbReference>
<keyword evidence="2" id="KW-1185">Reference proteome</keyword>
<dbReference type="EMBL" id="JAENGY010000215">
    <property type="protein sequence ID" value="KAG6969198.1"/>
    <property type="molecule type" value="Genomic_DNA"/>
</dbReference>
<comment type="caution">
    <text evidence="1">The sequence shown here is derived from an EMBL/GenBank/DDBJ whole genome shotgun (WGS) entry which is preliminary data.</text>
</comment>
<reference evidence="1" key="1">
    <citation type="submission" date="2021-01" db="EMBL/GenBank/DDBJ databases">
        <title>Phytophthora aleatoria, a newly-described species from Pinus radiata is distinct from Phytophthora cactorum isolates based on comparative genomics.</title>
        <authorList>
            <person name="Mcdougal R."/>
            <person name="Panda P."/>
            <person name="Williams N."/>
            <person name="Studholme D.J."/>
        </authorList>
    </citation>
    <scope>NUCLEOTIDE SEQUENCE</scope>
    <source>
        <strain evidence="1">NZFS 4037</strain>
    </source>
</reference>
<organism evidence="1 2">
    <name type="scientific">Phytophthora aleatoria</name>
    <dbReference type="NCBI Taxonomy" id="2496075"/>
    <lineage>
        <taxon>Eukaryota</taxon>
        <taxon>Sar</taxon>
        <taxon>Stramenopiles</taxon>
        <taxon>Oomycota</taxon>
        <taxon>Peronosporomycetes</taxon>
        <taxon>Peronosporales</taxon>
        <taxon>Peronosporaceae</taxon>
        <taxon>Phytophthora</taxon>
    </lineage>
</organism>
<accession>A0A8J5IPQ6</accession>
<protein>
    <submittedName>
        <fullName evidence="1">Uncharacterized protein</fullName>
    </submittedName>
</protein>
<proteinExistence type="predicted"/>
<evidence type="ECO:0000313" key="1">
    <source>
        <dbReference type="EMBL" id="KAG6969198.1"/>
    </source>
</evidence>